<keyword evidence="9" id="KW-1185">Reference proteome</keyword>
<feature type="compositionally biased region" description="Basic and acidic residues" evidence="6">
    <location>
        <begin position="1"/>
        <end position="13"/>
    </location>
</feature>
<evidence type="ECO:0000256" key="2">
    <source>
        <dbReference type="ARBA" id="ARBA00022741"/>
    </source>
</evidence>
<dbReference type="STRING" id="1157616.A0A1Z5SW19"/>
<feature type="compositionally biased region" description="Polar residues" evidence="6">
    <location>
        <begin position="587"/>
        <end position="600"/>
    </location>
</feature>
<evidence type="ECO:0000256" key="5">
    <source>
        <dbReference type="ARBA" id="ARBA00037982"/>
    </source>
</evidence>
<feature type="region of interest" description="Disordered" evidence="6">
    <location>
        <begin position="1"/>
        <end position="413"/>
    </location>
</feature>
<dbReference type="SUPFAM" id="SSF56112">
    <property type="entry name" value="Protein kinase-like (PK-like)"/>
    <property type="match status" value="1"/>
</dbReference>
<feature type="compositionally biased region" description="Low complexity" evidence="6">
    <location>
        <begin position="363"/>
        <end position="377"/>
    </location>
</feature>
<dbReference type="Proteomes" id="UP000194280">
    <property type="component" value="Unassembled WGS sequence"/>
</dbReference>
<evidence type="ECO:0000256" key="1">
    <source>
        <dbReference type="ARBA" id="ARBA00022679"/>
    </source>
</evidence>
<dbReference type="FunCoup" id="A0A1Z5SW19">
    <property type="interactions" value="468"/>
</dbReference>
<feature type="compositionally biased region" description="Polar residues" evidence="6">
    <location>
        <begin position="348"/>
        <end position="357"/>
    </location>
</feature>
<feature type="compositionally biased region" description="Low complexity" evidence="6">
    <location>
        <begin position="95"/>
        <end position="106"/>
    </location>
</feature>
<dbReference type="AlphaFoldDB" id="A0A1Z5SW19"/>
<accession>A0A1Z5SW19</accession>
<dbReference type="PROSITE" id="PS50011">
    <property type="entry name" value="PROTEIN_KINASE_DOM"/>
    <property type="match status" value="1"/>
</dbReference>
<evidence type="ECO:0000313" key="8">
    <source>
        <dbReference type="EMBL" id="OTA25013.1"/>
    </source>
</evidence>
<feature type="domain" description="Protein kinase" evidence="7">
    <location>
        <begin position="806"/>
        <end position="1139"/>
    </location>
</feature>
<dbReference type="EMBL" id="MUNK01000219">
    <property type="protein sequence ID" value="OTA25013.1"/>
    <property type="molecule type" value="Genomic_DNA"/>
</dbReference>
<feature type="compositionally biased region" description="Polar residues" evidence="6">
    <location>
        <begin position="57"/>
        <end position="81"/>
    </location>
</feature>
<dbReference type="GO" id="GO:0004713">
    <property type="term" value="F:protein tyrosine kinase activity"/>
    <property type="evidence" value="ECO:0007669"/>
    <property type="project" value="TreeGrafter"/>
</dbReference>
<gene>
    <name evidence="8" type="ORF">BTJ68_12123</name>
</gene>
<organism evidence="8 9">
    <name type="scientific">Hortaea werneckii EXF-2000</name>
    <dbReference type="NCBI Taxonomy" id="1157616"/>
    <lineage>
        <taxon>Eukaryota</taxon>
        <taxon>Fungi</taxon>
        <taxon>Dikarya</taxon>
        <taxon>Ascomycota</taxon>
        <taxon>Pezizomycotina</taxon>
        <taxon>Dothideomycetes</taxon>
        <taxon>Dothideomycetidae</taxon>
        <taxon>Mycosphaerellales</taxon>
        <taxon>Teratosphaeriaceae</taxon>
        <taxon>Hortaea</taxon>
    </lineage>
</organism>
<dbReference type="Pfam" id="PF00069">
    <property type="entry name" value="Pkinase"/>
    <property type="match status" value="1"/>
</dbReference>
<feature type="compositionally biased region" description="Basic and acidic residues" evidence="6">
    <location>
        <begin position="378"/>
        <end position="390"/>
    </location>
</feature>
<evidence type="ECO:0000256" key="6">
    <source>
        <dbReference type="SAM" id="MobiDB-lite"/>
    </source>
</evidence>
<keyword evidence="1" id="KW-0808">Transferase</keyword>
<dbReference type="InterPro" id="IPR011009">
    <property type="entry name" value="Kinase-like_dom_sf"/>
</dbReference>
<evidence type="ECO:0000256" key="3">
    <source>
        <dbReference type="ARBA" id="ARBA00022777"/>
    </source>
</evidence>
<feature type="compositionally biased region" description="Basic and acidic residues" evidence="6">
    <location>
        <begin position="154"/>
        <end position="185"/>
    </location>
</feature>
<feature type="region of interest" description="Disordered" evidence="6">
    <location>
        <begin position="551"/>
        <end position="631"/>
    </location>
</feature>
<dbReference type="InParanoid" id="A0A1Z5SW19"/>
<dbReference type="GO" id="GO:0110031">
    <property type="term" value="P:negative regulation of G2/MI transition of meiotic cell cycle"/>
    <property type="evidence" value="ECO:0007669"/>
    <property type="project" value="TreeGrafter"/>
</dbReference>
<dbReference type="InterPro" id="IPR008271">
    <property type="entry name" value="Ser/Thr_kinase_AS"/>
</dbReference>
<feature type="compositionally biased region" description="Low complexity" evidence="6">
    <location>
        <begin position="262"/>
        <end position="273"/>
    </location>
</feature>
<dbReference type="SMART" id="SM00220">
    <property type="entry name" value="S_TKc"/>
    <property type="match status" value="1"/>
</dbReference>
<evidence type="ECO:0000259" key="7">
    <source>
        <dbReference type="PROSITE" id="PS50011"/>
    </source>
</evidence>
<feature type="region of interest" description="Disordered" evidence="6">
    <location>
        <begin position="724"/>
        <end position="785"/>
    </location>
</feature>
<keyword evidence="4" id="KW-0067">ATP-binding</keyword>
<sequence>MEFEFSPRHREGGAPHLLSPTHARSSPSPVDNFAAIRQLRRSLSRSPSKPQRYSLHTRPTNASPTQPLSPSNLSRSFNVDGTSEVHSRPKYSVKRTAPVRATPRRTSPNGPLRRALKDGTPQMIVSPPNIRRKSPEIGKENLQEMDLGDDEMEDKSQEARFDEPIKIDFLKPDKLLQPAKNEHVSPMKSSPLKRSDGVMNLEAAGFGSPRTNKRRSLHGVSSMSSDFNIFDQGLDGASGESNEAQPNRTSDEFVRDQTSNFSSTWPAPATSSPQRRPIGLRKSTMQQRLGPGRSKLFPDAGRDSAMSPSLTRARSRISLDGSLPLRGLDSNSPFRRSIVNEPPVSFTPPVQKQQQSAPKPHPLSHALTPSSSTSSVVEDQHSNEHEHEQQCEMPAPAAQEPLRPLPGFSRSLPIGATRATENDQGTRQSSEESYATPAAFKMAKPNPSAFHSTGLISKRNRNVEMQSSNFANSHMPDTPSKKAAHFQLGATPAPPSALGKVFQPMHEFGSPSTPFNGRISKASPESFGQGVNIFGSRVGATQLTRRGSFLSVDGDDINNSPTHRLQSQPSNDDLPPTPTKSASTSTNRPQSKGKSNSLRSSLFGRRTSLGPDTFASPAVDDQPLPNDNVGKYAPLLETPFAHLEKQTRLVSDDDSSMPFITLTACASPSPTAGRGRSLSHDSLAASPSPLSKMSLRSLPHLSATPSRTPTKPLFAVTTPTVQTDAENYSPHTPQESFTPPDPSSLSISAEHRPTTSFGGRSVTNGLPPATPTGPKDGQSGSSFAQGVSKTSSYFANDVDTTLTARFGYVFTSGIGEFSQVYRVEKPLPGTLQGSQAHLSPGAKVWAVKKSRKPYTGHKDRQRKMREVEILRAMRGAEHIVELVDDWESKNHLYIQTEFCENGNLKDFLFNTGFKGRLDDFRIWKILVELSQGVKAIHDANFIHLDLKPANVFIDWEGVLKIGDFGMASAWPAPPGLDGEGDREYIGPEVLCGKFDKPADIFALGMIVLETAGNIVLPDNGASWQRLRKGDLSDLPSLTWTTESSLMRDESGEPIDNVNTPEIDISEPAVQEEDDFSFLRPASKGHRRNRSRELVSPPNFMIDPRDPEALDQVVQWMICPRPEGRPNIDQLLSAGGVQWVEARRRAGATIYEGSWGPADSVVSHGQDVEMSDV</sequence>
<dbReference type="InterPro" id="IPR050339">
    <property type="entry name" value="CC_SR_Kinase"/>
</dbReference>
<protein>
    <recommendedName>
        <fullName evidence="7">Protein kinase domain-containing protein</fullName>
    </recommendedName>
</protein>
<name>A0A1Z5SW19_HORWE</name>
<reference evidence="8 9" key="1">
    <citation type="submission" date="2017-01" db="EMBL/GenBank/DDBJ databases">
        <title>The recent genome duplication of the halophilic yeast Hortaea werneckii: insights from long-read sequencing.</title>
        <authorList>
            <person name="Sinha S."/>
            <person name="Flibotte S."/>
            <person name="Neira M."/>
            <person name="Lenassi M."/>
            <person name="Gostincar C."/>
            <person name="Stajich J.E."/>
            <person name="Nislow C.E."/>
        </authorList>
    </citation>
    <scope>NUCLEOTIDE SEQUENCE [LARGE SCALE GENOMIC DNA]</scope>
    <source>
        <strain evidence="8 9">EXF-2000</strain>
    </source>
</reference>
<dbReference type="InterPro" id="IPR000719">
    <property type="entry name" value="Prot_kinase_dom"/>
</dbReference>
<feature type="compositionally biased region" description="Polar residues" evidence="6">
    <location>
        <begin position="557"/>
        <end position="571"/>
    </location>
</feature>
<proteinExistence type="inferred from homology"/>
<dbReference type="Gene3D" id="1.10.510.10">
    <property type="entry name" value="Transferase(Phosphotransferase) domain 1"/>
    <property type="match status" value="1"/>
</dbReference>
<dbReference type="VEuPathDB" id="FungiDB:BTJ68_12123"/>
<dbReference type="PANTHER" id="PTHR11042:SF196">
    <property type="entry name" value="MITOSIS INHIBITOR PROTEIN KINASE SWE1"/>
    <property type="match status" value="1"/>
</dbReference>
<dbReference type="GO" id="GO:0005524">
    <property type="term" value="F:ATP binding"/>
    <property type="evidence" value="ECO:0007669"/>
    <property type="project" value="UniProtKB-KW"/>
</dbReference>
<feature type="compositionally biased region" description="Basic and acidic residues" evidence="6">
    <location>
        <begin position="133"/>
        <end position="142"/>
    </location>
</feature>
<dbReference type="GO" id="GO:0005634">
    <property type="term" value="C:nucleus"/>
    <property type="evidence" value="ECO:0007669"/>
    <property type="project" value="TreeGrafter"/>
</dbReference>
<dbReference type="PROSITE" id="PS00108">
    <property type="entry name" value="PROTEIN_KINASE_ST"/>
    <property type="match status" value="1"/>
</dbReference>
<dbReference type="PANTHER" id="PTHR11042">
    <property type="entry name" value="EUKARYOTIC TRANSLATION INITIATION FACTOR 2-ALPHA KINASE EIF2-ALPHA KINASE -RELATED"/>
    <property type="match status" value="1"/>
</dbReference>
<dbReference type="Gene3D" id="3.30.200.20">
    <property type="entry name" value="Phosphorylase Kinase, domain 1"/>
    <property type="match status" value="1"/>
</dbReference>
<dbReference type="GO" id="GO:0005737">
    <property type="term" value="C:cytoplasm"/>
    <property type="evidence" value="ECO:0007669"/>
    <property type="project" value="TreeGrafter"/>
</dbReference>
<feature type="compositionally biased region" description="Polar residues" evidence="6">
    <location>
        <begin position="724"/>
        <end position="747"/>
    </location>
</feature>
<feature type="compositionally biased region" description="Polar residues" evidence="6">
    <location>
        <begin position="239"/>
        <end position="248"/>
    </location>
</feature>
<keyword evidence="2" id="KW-0547">Nucleotide-binding</keyword>
<keyword evidence="3" id="KW-0418">Kinase</keyword>
<evidence type="ECO:0000256" key="4">
    <source>
        <dbReference type="ARBA" id="ARBA00022840"/>
    </source>
</evidence>
<feature type="compositionally biased region" description="Polar residues" evidence="6">
    <location>
        <begin position="754"/>
        <end position="764"/>
    </location>
</feature>
<dbReference type="OrthoDB" id="5337378at2759"/>
<feature type="region of interest" description="Disordered" evidence="6">
    <location>
        <begin position="665"/>
        <end position="691"/>
    </location>
</feature>
<evidence type="ECO:0000313" key="9">
    <source>
        <dbReference type="Proteomes" id="UP000194280"/>
    </source>
</evidence>
<comment type="caution">
    <text evidence="8">The sequence shown here is derived from an EMBL/GenBank/DDBJ whole genome shotgun (WGS) entry which is preliminary data.</text>
</comment>
<comment type="similarity">
    <text evidence="5">Belongs to the protein kinase superfamily. Ser/Thr protein kinase family. GCN2 subfamily.</text>
</comment>